<evidence type="ECO:0000256" key="1">
    <source>
        <dbReference type="ARBA" id="ARBA00004162"/>
    </source>
</evidence>
<name>A0ABR0ZTF4_HUSHU</name>
<keyword evidence="6" id="KW-0677">Repeat</keyword>
<accession>A0ABR0ZTF4</accession>
<protein>
    <submittedName>
        <fullName evidence="14">Plexin-C1-like isoform X1</fullName>
    </submittedName>
</protein>
<dbReference type="Gene3D" id="3.10.20.90">
    <property type="entry name" value="Phosphatidylinositol 3-kinase Catalytic Subunit, Chain A, domain 1"/>
    <property type="match status" value="1"/>
</dbReference>
<evidence type="ECO:0000256" key="9">
    <source>
        <dbReference type="ARBA" id="ARBA00023157"/>
    </source>
</evidence>
<reference evidence="14 15" key="1">
    <citation type="submission" date="2021-05" db="EMBL/GenBank/DDBJ databases">
        <authorList>
            <person name="Zahm M."/>
            <person name="Klopp C."/>
            <person name="Cabau C."/>
            <person name="Kuhl H."/>
            <person name="Suciu R."/>
            <person name="Ciorpac M."/>
            <person name="Holostenco D."/>
            <person name="Gessner J."/>
            <person name="Wuertz S."/>
            <person name="Hohne C."/>
            <person name="Stock M."/>
            <person name="Gislard M."/>
            <person name="Lluch J."/>
            <person name="Milhes M."/>
            <person name="Lampietro C."/>
            <person name="Lopez Roques C."/>
            <person name="Donnadieu C."/>
            <person name="Du K."/>
            <person name="Schartl M."/>
            <person name="Guiguen Y."/>
        </authorList>
    </citation>
    <scope>NUCLEOTIDE SEQUENCE [LARGE SCALE GENOMIC DNA]</scope>
    <source>
        <strain evidence="14">Hh-F2</strain>
        <tissue evidence="14">Blood</tissue>
    </source>
</reference>
<dbReference type="SUPFAM" id="SSF101912">
    <property type="entry name" value="Sema domain"/>
    <property type="match status" value="1"/>
</dbReference>
<evidence type="ECO:0000256" key="10">
    <source>
        <dbReference type="ARBA" id="ARBA00023180"/>
    </source>
</evidence>
<dbReference type="InterPro" id="IPR013548">
    <property type="entry name" value="Plexin_cytoplasmic_RasGAP_dom"/>
</dbReference>
<keyword evidence="7 12" id="KW-1133">Transmembrane helix</keyword>
<dbReference type="Pfam" id="PF08337">
    <property type="entry name" value="Plexin_cytopl"/>
    <property type="match status" value="1"/>
</dbReference>
<dbReference type="InterPro" id="IPR015943">
    <property type="entry name" value="WD40/YVTN_repeat-like_dom_sf"/>
</dbReference>
<evidence type="ECO:0000256" key="3">
    <source>
        <dbReference type="ARBA" id="ARBA00022475"/>
    </source>
</evidence>
<evidence type="ECO:0000256" key="6">
    <source>
        <dbReference type="ARBA" id="ARBA00022737"/>
    </source>
</evidence>
<dbReference type="InterPro" id="IPR001627">
    <property type="entry name" value="Semap_dom"/>
</dbReference>
<comment type="caution">
    <text evidence="14">The sequence shown here is derived from an EMBL/GenBank/DDBJ whole genome shotgun (WGS) entry which is preliminary data.</text>
</comment>
<keyword evidence="5" id="KW-0732">Signal</keyword>
<evidence type="ECO:0000256" key="7">
    <source>
        <dbReference type="ARBA" id="ARBA00022989"/>
    </source>
</evidence>
<dbReference type="CDD" id="cd00603">
    <property type="entry name" value="IPT_PCSR"/>
    <property type="match status" value="1"/>
</dbReference>
<dbReference type="Gene3D" id="2.60.40.10">
    <property type="entry name" value="Immunoglobulins"/>
    <property type="match status" value="3"/>
</dbReference>
<dbReference type="SMART" id="SM00423">
    <property type="entry name" value="PSI"/>
    <property type="match status" value="2"/>
</dbReference>
<dbReference type="InterPro" id="IPR016201">
    <property type="entry name" value="PSI"/>
</dbReference>
<proteinExistence type="inferred from homology"/>
<keyword evidence="9" id="KW-1015">Disulfide bond</keyword>
<evidence type="ECO:0000313" key="15">
    <source>
        <dbReference type="Proteomes" id="UP001369086"/>
    </source>
</evidence>
<dbReference type="PROSITE" id="PS51004">
    <property type="entry name" value="SEMA"/>
    <property type="match status" value="1"/>
</dbReference>
<keyword evidence="15" id="KW-1185">Reference proteome</keyword>
<dbReference type="EMBL" id="JAHFZB010000007">
    <property type="protein sequence ID" value="KAK6488092.1"/>
    <property type="molecule type" value="Genomic_DNA"/>
</dbReference>
<comment type="similarity">
    <text evidence="2">Belongs to the plexin family.</text>
</comment>
<dbReference type="SUPFAM" id="SSF103575">
    <property type="entry name" value="Plexin repeat"/>
    <property type="match status" value="1"/>
</dbReference>
<comment type="caution">
    <text evidence="11">Lacks conserved residue(s) required for the propagation of feature annotation.</text>
</comment>
<dbReference type="Pfam" id="PF20170">
    <property type="entry name" value="Plexin_RBD"/>
    <property type="match status" value="1"/>
</dbReference>
<dbReference type="InterPro" id="IPR046800">
    <property type="entry name" value="Plexin_RBD"/>
</dbReference>
<dbReference type="Gene3D" id="1.10.506.10">
    <property type="entry name" value="GTPase Activation - p120gap, domain 1"/>
    <property type="match status" value="1"/>
</dbReference>
<dbReference type="PANTHER" id="PTHR22625:SF4">
    <property type="entry name" value="PLEXIN-C1"/>
    <property type="match status" value="1"/>
</dbReference>
<dbReference type="Pfam" id="PF01437">
    <property type="entry name" value="PSI"/>
    <property type="match status" value="1"/>
</dbReference>
<evidence type="ECO:0000256" key="5">
    <source>
        <dbReference type="ARBA" id="ARBA00022729"/>
    </source>
</evidence>
<dbReference type="Pfam" id="PF01833">
    <property type="entry name" value="TIG"/>
    <property type="match status" value="2"/>
</dbReference>
<dbReference type="InterPro" id="IPR031148">
    <property type="entry name" value="Plexin"/>
</dbReference>
<gene>
    <name evidence="14" type="ORF">HHUSO_G9446</name>
</gene>
<dbReference type="Proteomes" id="UP001369086">
    <property type="component" value="Unassembled WGS sequence"/>
</dbReference>
<evidence type="ECO:0000259" key="13">
    <source>
        <dbReference type="PROSITE" id="PS51004"/>
    </source>
</evidence>
<dbReference type="InterPro" id="IPR002165">
    <property type="entry name" value="Plexin_repeat"/>
</dbReference>
<keyword evidence="10" id="KW-0325">Glycoprotein</keyword>
<evidence type="ECO:0000313" key="14">
    <source>
        <dbReference type="EMBL" id="KAK6488092.1"/>
    </source>
</evidence>
<evidence type="ECO:0000256" key="2">
    <source>
        <dbReference type="ARBA" id="ARBA00010297"/>
    </source>
</evidence>
<dbReference type="InterPro" id="IPR014756">
    <property type="entry name" value="Ig_E-set"/>
</dbReference>
<dbReference type="SMART" id="SM00429">
    <property type="entry name" value="IPT"/>
    <property type="match status" value="2"/>
</dbReference>
<keyword evidence="8 12" id="KW-0472">Membrane</keyword>
<evidence type="ECO:0000256" key="12">
    <source>
        <dbReference type="SAM" id="Phobius"/>
    </source>
</evidence>
<dbReference type="InterPro" id="IPR002909">
    <property type="entry name" value="IPT_dom"/>
</dbReference>
<keyword evidence="3" id="KW-1003">Cell membrane</keyword>
<feature type="transmembrane region" description="Helical" evidence="12">
    <location>
        <begin position="966"/>
        <end position="987"/>
    </location>
</feature>
<keyword evidence="4 12" id="KW-0812">Transmembrane</keyword>
<dbReference type="Gene3D" id="2.130.10.10">
    <property type="entry name" value="YVTN repeat-like/Quinoprotein amine dehydrogenase"/>
    <property type="match status" value="1"/>
</dbReference>
<dbReference type="CDD" id="cd00102">
    <property type="entry name" value="IPT"/>
    <property type="match status" value="1"/>
</dbReference>
<sequence length="1599" mass="179816">METYNTFCFVLLVYYACCNEIYRFGADINNLAIGKNKVYVATESHLYQLNHDLKLEIKNEVFANSSCTGSTSNWIKLLVVYEDNNTLIQCGTRNNGACEVRRLNNISDIILSDEVPVVPVYFGSAVGFLFKTETNTYLAVGAFRKNVPPLCRDDDLLPITVRDVVGSDIFIEHQSPFKPFIGVWEDKHLYVHFVDGFQWLQRIYLFLNINDTSERARIIIMETKNNKVDILNSFTAVTLLCCNDKARPELLSSSLIQLSGDSALWAGIFTAGKSGGPDTTALGVLNLSDARLQKSEAKDDDFCFLDCSKIPPSSSHKTIPIKAALVHSKMTSLATVAIHNWVVVFIGTGDGQLLKIVMDQNQKLSCPEILYESPAEKAVFFKMLLDPVDQEHVYMASGNELTRIKVANCRKLDSWKTCWSAQDPLCGWCAHENRCTLANECSRPDSIWVTIAEGSIQNPKQIFSYRLMDSSSDNKQDIHLTAQVYVNNSRDHSFTCQLTAENERLCEKHNTMFPDCSCSFPKDKLSAEGLKVSVTFTIGTFTFSETVTLPNCSKIGSTPTKVPCSDCVSSGCSWSVKDHTCSSSSNPQSVSPGQNSCPTLIKISFDNSSREILVKSENTEALKNSDLVCRFGEHETVKPKQENGTFRCSGNKLNFSELIIPVDIAYDKGGIVDNPNQLSIFSCFLNASGCSPDIQLGPVIDSIEPNEVSTLGKTNVIIKGKNFFRGTTPFKVLVKGNSDCKPQEAQILSSTETEIRISLPKANKDVRKVCVELGDGRCYGSALVTYLSLPSCESISPNVSWASGNRRITIFGTKLHLVDSVKTGKHSADPLNTMMNSSHISYNSPPNAGKSTVSLVVDTNELDCGHLIYHPDPEFLGFSAIPVGNVLQITIKKKRDTLNITEDELTILAKSNNESCPCNGNIIKENDKSGDTSIVCTIACKLSTSKLTLEIKLGNFSTVLEQPFNYLWLLIIIPFFILFIVVVSIYINQRNKRVMSKNLSEQLELLESDIRNEIREGFAELQTDQTDLIEGSGTIPYLDYKHFAMRTFFPEVGHKSSHFVNEVGHPFQDSREVKQDDCSKALSELILNKQFLVTLVQSMEEQKQFTIKDRCTFASYLTIALQSNLVYLTSVMEELLNNLMDQSSNAQPKLMLRRTESVVEKLLTNWMSVCLYGFLRESVGEPLFLLVSAITQRNNKGPVDAIHDKALYTLNEDWLLWQARDFSTVKLKVSLQGSPESEGEAHTSLDVNVLDCDTIGQAKEKILQSFKTKFGHCYQFQINDIDIEFENNGIQQKLQEVDNSSKVLENGVTMLNTIGHYKIPDGALIRVTKKKQENLSTQESIKDDDNYTTKYCHLIETDLPEVEDQQQNGKKRKKLKLKEVYLTKLLSTKVAIHSFVEKLFQTIWGIPNNKVPVAIKYFFDFLDLQAKNKMITDPDVLHIWKTNSLPLRFWVNILKNPQFVFDMEKSPHLDACLSVIAQAFMDSFSLSDQQLGKYAPTNKLLYAKDIPQYKTEVKAYYKHIQDLPEFTKKNLNDFLLEESKKHKNEFNEQAAMAEIYKFITAYFDVVLIKLEQNDASGSLKQQLLKVKGLFCERKSCKWE</sequence>
<dbReference type="PANTHER" id="PTHR22625">
    <property type="entry name" value="PLEXIN"/>
    <property type="match status" value="1"/>
</dbReference>
<evidence type="ECO:0000256" key="4">
    <source>
        <dbReference type="ARBA" id="ARBA00022692"/>
    </source>
</evidence>
<dbReference type="InterPro" id="IPR013783">
    <property type="entry name" value="Ig-like_fold"/>
</dbReference>
<dbReference type="SUPFAM" id="SSF81296">
    <property type="entry name" value="E set domains"/>
    <property type="match status" value="1"/>
</dbReference>
<evidence type="ECO:0000256" key="8">
    <source>
        <dbReference type="ARBA" id="ARBA00023136"/>
    </source>
</evidence>
<dbReference type="SUPFAM" id="SSF48350">
    <property type="entry name" value="GTPase activation domain, GAP"/>
    <property type="match status" value="1"/>
</dbReference>
<dbReference type="InterPro" id="IPR036352">
    <property type="entry name" value="Semap_dom_sf"/>
</dbReference>
<evidence type="ECO:0000256" key="11">
    <source>
        <dbReference type="PROSITE-ProRule" id="PRU00352"/>
    </source>
</evidence>
<dbReference type="SMART" id="SM00630">
    <property type="entry name" value="Sema"/>
    <property type="match status" value="1"/>
</dbReference>
<feature type="domain" description="Sema" evidence="13">
    <location>
        <begin position="1"/>
        <end position="406"/>
    </location>
</feature>
<organism evidence="14 15">
    <name type="scientific">Huso huso</name>
    <name type="common">Beluga</name>
    <name type="synonym">Acipenser huso</name>
    <dbReference type="NCBI Taxonomy" id="61971"/>
    <lineage>
        <taxon>Eukaryota</taxon>
        <taxon>Metazoa</taxon>
        <taxon>Chordata</taxon>
        <taxon>Craniata</taxon>
        <taxon>Vertebrata</taxon>
        <taxon>Euteleostomi</taxon>
        <taxon>Actinopterygii</taxon>
        <taxon>Chondrostei</taxon>
        <taxon>Acipenseriformes</taxon>
        <taxon>Acipenseridae</taxon>
        <taxon>Huso</taxon>
    </lineage>
</organism>
<comment type="subcellular location">
    <subcellularLocation>
        <location evidence="1">Cell membrane</location>
        <topology evidence="1">Single-pass membrane protein</topology>
    </subcellularLocation>
</comment>
<dbReference type="InterPro" id="IPR008936">
    <property type="entry name" value="Rho_GTPase_activation_prot"/>
</dbReference>